<protein>
    <recommendedName>
        <fullName evidence="1">Heterokaryon incompatibility domain-containing protein</fullName>
    </recommendedName>
</protein>
<dbReference type="InterPro" id="IPR010730">
    <property type="entry name" value="HET"/>
</dbReference>
<dbReference type="PANTHER" id="PTHR33112:SF16">
    <property type="entry name" value="HETEROKARYON INCOMPATIBILITY DOMAIN-CONTAINING PROTEIN"/>
    <property type="match status" value="1"/>
</dbReference>
<evidence type="ECO:0000259" key="1">
    <source>
        <dbReference type="Pfam" id="PF06985"/>
    </source>
</evidence>
<gene>
    <name evidence="2" type="ORF">M422DRAFT_165674</name>
</gene>
<dbReference type="Proteomes" id="UP000054279">
    <property type="component" value="Unassembled WGS sequence"/>
</dbReference>
<dbReference type="AlphaFoldDB" id="A0A0C9UTB5"/>
<sequence length="286" mass="32581">MTPDPRGELLPRRLLDLSGGQIRLIETAKGQRGRYIALSHCWGPPPRPLDTRRETIAERMRGIPMTQLPRTFQDAVTITRALGLHYIWIDSLCIIQGPDLADWEEQSAVMADIYSRCYLNLATTRTGGPYEGYSSHEAMQTPRWIRLHQDTAPLLPRGWVYQERSLSPRSVHMHSNEIAWSCKVEQRCECGGLDGSPKALHGLWRTVVQDYTLLDLFKELDRLPGLSGLAYRFAEYFPKNERYLAGLWESDLARDLLWESGGSMQMSGPTREKVPGVPSWSWASLK</sequence>
<organism evidence="2 3">
    <name type="scientific">Sphaerobolus stellatus (strain SS14)</name>
    <dbReference type="NCBI Taxonomy" id="990650"/>
    <lineage>
        <taxon>Eukaryota</taxon>
        <taxon>Fungi</taxon>
        <taxon>Dikarya</taxon>
        <taxon>Basidiomycota</taxon>
        <taxon>Agaricomycotina</taxon>
        <taxon>Agaricomycetes</taxon>
        <taxon>Phallomycetidae</taxon>
        <taxon>Geastrales</taxon>
        <taxon>Sphaerobolaceae</taxon>
        <taxon>Sphaerobolus</taxon>
    </lineage>
</organism>
<dbReference type="OrthoDB" id="2970098at2759"/>
<dbReference type="PANTHER" id="PTHR33112">
    <property type="entry name" value="DOMAIN PROTEIN, PUTATIVE-RELATED"/>
    <property type="match status" value="1"/>
</dbReference>
<proteinExistence type="predicted"/>
<name>A0A0C9UTB5_SPHS4</name>
<dbReference type="Pfam" id="PF06985">
    <property type="entry name" value="HET"/>
    <property type="match status" value="1"/>
</dbReference>
<evidence type="ECO:0000313" key="3">
    <source>
        <dbReference type="Proteomes" id="UP000054279"/>
    </source>
</evidence>
<dbReference type="EMBL" id="KN837109">
    <property type="protein sequence ID" value="KIJ46088.1"/>
    <property type="molecule type" value="Genomic_DNA"/>
</dbReference>
<accession>A0A0C9UTB5</accession>
<dbReference type="HOGENOM" id="CLU_002639_8_3_1"/>
<reference evidence="2 3" key="1">
    <citation type="submission" date="2014-06" db="EMBL/GenBank/DDBJ databases">
        <title>Evolutionary Origins and Diversification of the Mycorrhizal Mutualists.</title>
        <authorList>
            <consortium name="DOE Joint Genome Institute"/>
            <consortium name="Mycorrhizal Genomics Consortium"/>
            <person name="Kohler A."/>
            <person name="Kuo A."/>
            <person name="Nagy L.G."/>
            <person name="Floudas D."/>
            <person name="Copeland A."/>
            <person name="Barry K.W."/>
            <person name="Cichocki N."/>
            <person name="Veneault-Fourrey C."/>
            <person name="LaButti K."/>
            <person name="Lindquist E.A."/>
            <person name="Lipzen A."/>
            <person name="Lundell T."/>
            <person name="Morin E."/>
            <person name="Murat C."/>
            <person name="Riley R."/>
            <person name="Ohm R."/>
            <person name="Sun H."/>
            <person name="Tunlid A."/>
            <person name="Henrissat B."/>
            <person name="Grigoriev I.V."/>
            <person name="Hibbett D.S."/>
            <person name="Martin F."/>
        </authorList>
    </citation>
    <scope>NUCLEOTIDE SEQUENCE [LARGE SCALE GENOMIC DNA]</scope>
    <source>
        <strain evidence="2 3">SS14</strain>
    </source>
</reference>
<keyword evidence="3" id="KW-1185">Reference proteome</keyword>
<feature type="non-terminal residue" evidence="2">
    <location>
        <position position="1"/>
    </location>
</feature>
<feature type="domain" description="Heterokaryon incompatibility" evidence="1">
    <location>
        <begin position="35"/>
        <end position="131"/>
    </location>
</feature>
<evidence type="ECO:0000313" key="2">
    <source>
        <dbReference type="EMBL" id="KIJ46088.1"/>
    </source>
</evidence>